<organism evidence="7 8">
    <name type="scientific">Prorocentrum cordatum</name>
    <dbReference type="NCBI Taxonomy" id="2364126"/>
    <lineage>
        <taxon>Eukaryota</taxon>
        <taxon>Sar</taxon>
        <taxon>Alveolata</taxon>
        <taxon>Dinophyceae</taxon>
        <taxon>Prorocentrales</taxon>
        <taxon>Prorocentraceae</taxon>
        <taxon>Prorocentrum</taxon>
    </lineage>
</organism>
<evidence type="ECO:0000313" key="7">
    <source>
        <dbReference type="EMBL" id="CAK0884787.1"/>
    </source>
</evidence>
<protein>
    <recommendedName>
        <fullName evidence="6">AP2/ERF domain-containing protein</fullName>
    </recommendedName>
</protein>
<evidence type="ECO:0000259" key="6">
    <source>
        <dbReference type="PROSITE" id="PS51032"/>
    </source>
</evidence>
<keyword evidence="8" id="KW-1185">Reference proteome</keyword>
<evidence type="ECO:0000256" key="5">
    <source>
        <dbReference type="ARBA" id="ARBA00023242"/>
    </source>
</evidence>
<sequence length="485" mass="55148">RLSSHFGSSHVGSSRLQSMCCCSIALQKHMVCQAHCLRYVSRVVATRACTTVELRGVSQFRGVSYDRRDNTWQVRVMHDRQLHRLGKFDCPRHAASVYDDFLRSCDLRKHSAIRRLNFPTVEEEKVLLDFSDETRRFANLVRYSDNHAKEARAMQIIEMSISSSLECEWLREGTLADGIFRPSMCLDDAWIGIQVKSTARKVHGAYRFNRVNRYAGLVVLCIGLDRDLLWLIPGVDLKVASLGIYSGGKWSGYHCPWHDLSSTLRSVWGNTAKFKKLPAEHWKTPISLSQQKEYLAHKLGAEWLRTAGLTITAPSVAHGPVDMIIDGRIRVQTKSRSIEKSGIASYQVTLWRKAGPGRHRPYSAHEFDVLVIYLVRSANLVGMFAIPTVELVRRGYVTDSISLSDLRPRRSLCVYPPWSRPTRQHAVVSKAWQARYFFQMSSERGMEQLKSLRQLFESSYPQPGLAASTISLSQCRCSNSSYNSQ</sequence>
<name>A0ABN9WI15_9DINO</name>
<comment type="subcellular location">
    <subcellularLocation>
        <location evidence="1">Nucleus</location>
    </subcellularLocation>
</comment>
<gene>
    <name evidence="7" type="ORF">PCOR1329_LOCUS66587</name>
</gene>
<comment type="caution">
    <text evidence="7">The sequence shown here is derived from an EMBL/GenBank/DDBJ whole genome shotgun (WGS) entry which is preliminary data.</text>
</comment>
<keyword evidence="4" id="KW-0804">Transcription</keyword>
<keyword evidence="2" id="KW-0805">Transcription regulation</keyword>
<feature type="non-terminal residue" evidence="7">
    <location>
        <position position="1"/>
    </location>
</feature>
<dbReference type="Pfam" id="PF08877">
    <property type="entry name" value="MepB-like"/>
    <property type="match status" value="1"/>
</dbReference>
<keyword evidence="3" id="KW-0238">DNA-binding</keyword>
<dbReference type="Gene3D" id="3.30.730.10">
    <property type="entry name" value="AP2/ERF domain"/>
    <property type="match status" value="1"/>
</dbReference>
<dbReference type="InterPro" id="IPR036955">
    <property type="entry name" value="AP2/ERF_dom_sf"/>
</dbReference>
<dbReference type="EMBL" id="CAUYUJ010018587">
    <property type="protein sequence ID" value="CAK0884787.1"/>
    <property type="molecule type" value="Genomic_DNA"/>
</dbReference>
<dbReference type="InterPro" id="IPR038231">
    <property type="entry name" value="MepB-like_sf"/>
</dbReference>
<dbReference type="Proteomes" id="UP001189429">
    <property type="component" value="Unassembled WGS sequence"/>
</dbReference>
<dbReference type="PROSITE" id="PS51032">
    <property type="entry name" value="AP2_ERF"/>
    <property type="match status" value="1"/>
</dbReference>
<proteinExistence type="predicted"/>
<evidence type="ECO:0000256" key="2">
    <source>
        <dbReference type="ARBA" id="ARBA00023015"/>
    </source>
</evidence>
<evidence type="ECO:0000256" key="4">
    <source>
        <dbReference type="ARBA" id="ARBA00023163"/>
    </source>
</evidence>
<dbReference type="InterPro" id="IPR001471">
    <property type="entry name" value="AP2/ERF_dom"/>
</dbReference>
<evidence type="ECO:0000256" key="1">
    <source>
        <dbReference type="ARBA" id="ARBA00004123"/>
    </source>
</evidence>
<dbReference type="InterPro" id="IPR011235">
    <property type="entry name" value="MepB-like"/>
</dbReference>
<evidence type="ECO:0000256" key="3">
    <source>
        <dbReference type="ARBA" id="ARBA00023125"/>
    </source>
</evidence>
<dbReference type="Gene3D" id="3.40.1350.140">
    <property type="entry name" value="MepB-like"/>
    <property type="match status" value="1"/>
</dbReference>
<feature type="domain" description="AP2/ERF" evidence="6">
    <location>
        <begin position="59"/>
        <end position="119"/>
    </location>
</feature>
<evidence type="ECO:0000313" key="8">
    <source>
        <dbReference type="Proteomes" id="UP001189429"/>
    </source>
</evidence>
<reference evidence="7" key="1">
    <citation type="submission" date="2023-10" db="EMBL/GenBank/DDBJ databases">
        <authorList>
            <person name="Chen Y."/>
            <person name="Shah S."/>
            <person name="Dougan E. K."/>
            <person name="Thang M."/>
            <person name="Chan C."/>
        </authorList>
    </citation>
    <scope>NUCLEOTIDE SEQUENCE [LARGE SCALE GENOMIC DNA]</scope>
</reference>
<accession>A0ABN9WI15</accession>
<keyword evidence="5" id="KW-0539">Nucleus</keyword>